<dbReference type="Gene3D" id="2.60.40.1140">
    <property type="entry name" value="Collagen-binding surface protein Cna, B-type domain"/>
    <property type="match status" value="1"/>
</dbReference>
<evidence type="ECO:0000313" key="12">
    <source>
        <dbReference type="EMBL" id="ACM07465.1"/>
    </source>
</evidence>
<evidence type="ECO:0000256" key="1">
    <source>
        <dbReference type="ARBA" id="ARBA00022512"/>
    </source>
</evidence>
<keyword evidence="4" id="KW-0572">Peptidoglycan-anchor</keyword>
<proteinExistence type="predicted"/>
<evidence type="ECO:0000256" key="6">
    <source>
        <dbReference type="SAM" id="SignalP"/>
    </source>
</evidence>
<dbReference type="Pfam" id="PF16569">
    <property type="entry name" value="GramPos_pilinBB"/>
    <property type="match status" value="1"/>
</dbReference>
<protein>
    <submittedName>
        <fullName evidence="12">PI-2a backbone protein</fullName>
    </submittedName>
</protein>
<keyword evidence="5" id="KW-0812">Transmembrane</keyword>
<evidence type="ECO:0000259" key="9">
    <source>
        <dbReference type="Pfam" id="PF16569"/>
    </source>
</evidence>
<evidence type="ECO:0000259" key="7">
    <source>
        <dbReference type="Pfam" id="PF00746"/>
    </source>
</evidence>
<dbReference type="NCBIfam" id="TIGR04226">
    <property type="entry name" value="RrgB_K2N_iso_D2"/>
    <property type="match status" value="1"/>
</dbReference>
<dbReference type="InterPro" id="IPR019931">
    <property type="entry name" value="LPXTG_anchor"/>
</dbReference>
<dbReference type="InterPro" id="IPR032332">
    <property type="entry name" value="GramPos_pilinD3"/>
</dbReference>
<dbReference type="InterPro" id="IPR013783">
    <property type="entry name" value="Ig-like_fold"/>
</dbReference>
<dbReference type="Gene3D" id="2.60.40.740">
    <property type="match status" value="1"/>
</dbReference>
<dbReference type="Pfam" id="PF16570">
    <property type="entry name" value="GramPos_pilinD3"/>
    <property type="match status" value="1"/>
</dbReference>
<evidence type="ECO:0000259" key="10">
    <source>
        <dbReference type="Pfam" id="PF16570"/>
    </source>
</evidence>
<dbReference type="AlphaFoldDB" id="B9UQV0"/>
<keyword evidence="1" id="KW-0134">Cell wall</keyword>
<evidence type="ECO:0000256" key="4">
    <source>
        <dbReference type="ARBA" id="ARBA00023088"/>
    </source>
</evidence>
<keyword evidence="5" id="KW-0472">Membrane</keyword>
<accession>B9UQV0</accession>
<dbReference type="InterPro" id="IPR032364">
    <property type="entry name" value="GramPos_pilinD1_N"/>
</dbReference>
<feature type="domain" description="Gram-positive pilin backbone subunit 2 Cna-B-like" evidence="9">
    <location>
        <begin position="222"/>
        <end position="335"/>
    </location>
</feature>
<evidence type="ECO:0000256" key="3">
    <source>
        <dbReference type="ARBA" id="ARBA00022729"/>
    </source>
</evidence>
<name>B9UQV0_STRAG</name>
<feature type="domain" description="SpaA-like prealbumin fold" evidence="11">
    <location>
        <begin position="570"/>
        <end position="623"/>
    </location>
</feature>
<evidence type="ECO:0000259" key="8">
    <source>
        <dbReference type="Pfam" id="PF16555"/>
    </source>
</evidence>
<organism evidence="12">
    <name type="scientific">Streptococcus agalactiae</name>
    <dbReference type="NCBI Taxonomy" id="1311"/>
    <lineage>
        <taxon>Bacteria</taxon>
        <taxon>Bacillati</taxon>
        <taxon>Bacillota</taxon>
        <taxon>Bacilli</taxon>
        <taxon>Lactobacillales</taxon>
        <taxon>Streptococcaceae</taxon>
        <taxon>Streptococcus</taxon>
    </lineage>
</organism>
<reference evidence="12" key="1">
    <citation type="journal article" date="2009" name="J. Infect. Dis.">
        <title>Preventing bacterial infections with pilus-based vaccines: the group B streptococcus paradigm.</title>
        <authorList>
            <person name="Margarit I."/>
            <person name="Rinaudo C.D."/>
            <person name="Galeotti C.L."/>
            <person name="Maione D."/>
            <person name="Ghezzo C."/>
            <person name="Buttazzoni E."/>
            <person name="Rosini R."/>
            <person name="Runci Y."/>
            <person name="Mora M."/>
            <person name="Buccato S."/>
            <person name="Pagani M."/>
            <person name="Tresoldi E."/>
            <person name="Berardi A."/>
            <person name="Creti R."/>
            <person name="Baker C.J."/>
            <person name="Telford J.L."/>
            <person name="Grandi G."/>
        </authorList>
    </citation>
    <scope>NUCLEOTIDE SEQUENCE</scope>
    <source>
        <strain evidence="12">ABC020017574</strain>
    </source>
</reference>
<sequence length="687" mass="74764">MKKINKYFAVFSALLLTVTSLFSVAPVFAEEAKTTDTVTLHKIVMPRTAFDGFTAGTKGKDNTDYVGKQIEDLKTYFGSGEAKEIAGAYFAFKNEAGTKYITENGEEVDTLDTTDAKGCAVLKGLTTDNGFKFNTSKLTGTYQIVELKEKSTYNNDGSILADSKAVPVKITLPLVNDNGVVKDAHVYPKNTETKPQVDKNFADKELDYANNKKDKGTVSASVGDVKKYHVGTKILKGSDYKKLIWTDSMTKGLTFNNDIAVTLDGATLDATNYKLVADDQGFRLVLTDKGLEAVAKAAKTKDVEIKITYSATLNGSAVVEVLETNDVKLDYGNNPTIENEPKEGIPVDKKITVNKTWAVDGNEVNKADETVDGNEVNKADETVDAVFTLQVKDGDKWVNVDSAKATAATSFKHTFENLDNAKTYRVIERVSGYAPEYVSFVNGVVTIKNNKDSNEPTPINPSEPKVVTYGRKFVKTNKDGKERLAGATFLVKKDGKYLARKSGVATDAEKAAVDSTKSALDAAVKAYNDLTKEKQEGQDGKSALATVSEKQKAYNDAFVKANYSYEWVEDKNAKNVVKLISNDKGQFEITGLTEGQYSLEETQAPTGYAKLSGDVSFNVNATSYSKGSAQDIEYTQGSKTKDAQQVINKKVTIPQTGGIGTIFFTIIGLSIMLGAVVIMKRRQSEEV</sequence>
<evidence type="ECO:0000259" key="11">
    <source>
        <dbReference type="Pfam" id="PF17802"/>
    </source>
</evidence>
<feature type="domain" description="Gram-positive pilin backbone subunit 3 Cna-B-like" evidence="10">
    <location>
        <begin position="404"/>
        <end position="491"/>
    </location>
</feature>
<keyword evidence="5" id="KW-1133">Transmembrane helix</keyword>
<dbReference type="EMBL" id="EU929888">
    <property type="protein sequence ID" value="ACM07465.1"/>
    <property type="molecule type" value="Genomic_DNA"/>
</dbReference>
<feature type="domain" description="Gram-positive cocci surface proteins LPxTG" evidence="7">
    <location>
        <begin position="648"/>
        <end position="682"/>
    </location>
</feature>
<dbReference type="Pfam" id="PF17802">
    <property type="entry name" value="SpaA"/>
    <property type="match status" value="1"/>
</dbReference>
<feature type="transmembrane region" description="Helical" evidence="5">
    <location>
        <begin position="658"/>
        <end position="679"/>
    </location>
</feature>
<dbReference type="InterPro" id="IPR041033">
    <property type="entry name" value="SpaA_PFL_dom_1"/>
</dbReference>
<dbReference type="Gene3D" id="1.20.58.90">
    <property type="match status" value="1"/>
</dbReference>
<feature type="chain" id="PRO_5002891058" evidence="6">
    <location>
        <begin position="30"/>
        <end position="687"/>
    </location>
</feature>
<dbReference type="InterPro" id="IPR032334">
    <property type="entry name" value="GramPos_pilinBB"/>
</dbReference>
<dbReference type="Pfam" id="PF16555">
    <property type="entry name" value="GramPos_pilinD1"/>
    <property type="match status" value="1"/>
</dbReference>
<keyword evidence="3 6" id="KW-0732">Signal</keyword>
<dbReference type="Pfam" id="PF00746">
    <property type="entry name" value="Gram_pos_anchor"/>
    <property type="match status" value="1"/>
</dbReference>
<dbReference type="InterPro" id="IPR026466">
    <property type="entry name" value="Fim_isopep_form_D2_dom"/>
</dbReference>
<dbReference type="Gene3D" id="2.60.40.10">
    <property type="entry name" value="Immunoglobulins"/>
    <property type="match status" value="2"/>
</dbReference>
<keyword evidence="2" id="KW-0964">Secreted</keyword>
<evidence type="ECO:0000256" key="5">
    <source>
        <dbReference type="SAM" id="Phobius"/>
    </source>
</evidence>
<feature type="signal peptide" evidence="6">
    <location>
        <begin position="1"/>
        <end position="29"/>
    </location>
</feature>
<feature type="domain" description="Gram-positive pilin subunit D1 N-terminal" evidence="8">
    <location>
        <begin position="34"/>
        <end position="191"/>
    </location>
</feature>
<dbReference type="NCBIfam" id="TIGR01167">
    <property type="entry name" value="LPXTG_anchor"/>
    <property type="match status" value="1"/>
</dbReference>
<evidence type="ECO:0000256" key="2">
    <source>
        <dbReference type="ARBA" id="ARBA00022525"/>
    </source>
</evidence>